<evidence type="ECO:0000313" key="9">
    <source>
        <dbReference type="Proteomes" id="UP000006729"/>
    </source>
</evidence>
<keyword evidence="4" id="KW-0378">Hydrolase</keyword>
<protein>
    <recommendedName>
        <fullName evidence="7">Helicase C-terminal domain-containing protein</fullName>
    </recommendedName>
</protein>
<dbReference type="PANTHER" id="PTHR45626:SF24">
    <property type="entry name" value="HELICASE-LIKE TRANSCRIPTION FACTOR CHR28-RELATED"/>
    <property type="match status" value="1"/>
</dbReference>
<dbReference type="EMBL" id="CM009303">
    <property type="protein sequence ID" value="PNT02295.1"/>
    <property type="molecule type" value="Genomic_DNA"/>
</dbReference>
<evidence type="ECO:0000256" key="5">
    <source>
        <dbReference type="ARBA" id="ARBA00022833"/>
    </source>
</evidence>
<keyword evidence="9" id="KW-1185">Reference proteome</keyword>
<dbReference type="CDD" id="cd18793">
    <property type="entry name" value="SF2_C_SNF"/>
    <property type="match status" value="1"/>
</dbReference>
<reference evidence="8 9" key="1">
    <citation type="journal article" date="2006" name="Science">
        <title>The genome of black cottonwood, Populus trichocarpa (Torr. &amp; Gray).</title>
        <authorList>
            <person name="Tuskan G.A."/>
            <person name="Difazio S."/>
            <person name="Jansson S."/>
            <person name="Bohlmann J."/>
            <person name="Grigoriev I."/>
            <person name="Hellsten U."/>
            <person name="Putnam N."/>
            <person name="Ralph S."/>
            <person name="Rombauts S."/>
            <person name="Salamov A."/>
            <person name="Schein J."/>
            <person name="Sterck L."/>
            <person name="Aerts A."/>
            <person name="Bhalerao R.R."/>
            <person name="Bhalerao R.P."/>
            <person name="Blaudez D."/>
            <person name="Boerjan W."/>
            <person name="Brun A."/>
            <person name="Brunner A."/>
            <person name="Busov V."/>
            <person name="Campbell M."/>
            <person name="Carlson J."/>
            <person name="Chalot M."/>
            <person name="Chapman J."/>
            <person name="Chen G.L."/>
            <person name="Cooper D."/>
            <person name="Coutinho P.M."/>
            <person name="Couturier J."/>
            <person name="Covert S."/>
            <person name="Cronk Q."/>
            <person name="Cunningham R."/>
            <person name="Davis J."/>
            <person name="Degroeve S."/>
            <person name="Dejardin A."/>
            <person name="Depamphilis C."/>
            <person name="Detter J."/>
            <person name="Dirks B."/>
            <person name="Dubchak I."/>
            <person name="Duplessis S."/>
            <person name="Ehlting J."/>
            <person name="Ellis B."/>
            <person name="Gendler K."/>
            <person name="Goodstein D."/>
            <person name="Gribskov M."/>
            <person name="Grimwood J."/>
            <person name="Groover A."/>
            <person name="Gunter L."/>
            <person name="Hamberger B."/>
            <person name="Heinze B."/>
            <person name="Helariutta Y."/>
            <person name="Henrissat B."/>
            <person name="Holligan D."/>
            <person name="Holt R."/>
            <person name="Huang W."/>
            <person name="Islam-Faridi N."/>
            <person name="Jones S."/>
            <person name="Jones-Rhoades M."/>
            <person name="Jorgensen R."/>
            <person name="Joshi C."/>
            <person name="Kangasjarvi J."/>
            <person name="Karlsson J."/>
            <person name="Kelleher C."/>
            <person name="Kirkpatrick R."/>
            <person name="Kirst M."/>
            <person name="Kohler A."/>
            <person name="Kalluri U."/>
            <person name="Larimer F."/>
            <person name="Leebens-Mack J."/>
            <person name="Leple J.C."/>
            <person name="Locascio P."/>
            <person name="Lou Y."/>
            <person name="Lucas S."/>
            <person name="Martin F."/>
            <person name="Montanini B."/>
            <person name="Napoli C."/>
            <person name="Nelson D.R."/>
            <person name="Nelson C."/>
            <person name="Nieminen K."/>
            <person name="Nilsson O."/>
            <person name="Pereda V."/>
            <person name="Peter G."/>
            <person name="Philippe R."/>
            <person name="Pilate G."/>
            <person name="Poliakov A."/>
            <person name="Razumovskaya J."/>
            <person name="Richardson P."/>
            <person name="Rinaldi C."/>
            <person name="Ritland K."/>
            <person name="Rouze P."/>
            <person name="Ryaboy D."/>
            <person name="Schmutz J."/>
            <person name="Schrader J."/>
            <person name="Segerman B."/>
            <person name="Shin H."/>
            <person name="Siddiqui A."/>
            <person name="Sterky F."/>
            <person name="Terry A."/>
            <person name="Tsai C.J."/>
            <person name="Uberbacher E."/>
            <person name="Unneberg P."/>
            <person name="Vahala J."/>
            <person name="Wall K."/>
            <person name="Wessler S."/>
            <person name="Yang G."/>
            <person name="Yin T."/>
            <person name="Douglas C."/>
            <person name="Marra M."/>
            <person name="Sandberg G."/>
            <person name="Van de Peer Y."/>
            <person name="Rokhsar D."/>
        </authorList>
    </citation>
    <scope>NUCLEOTIDE SEQUENCE [LARGE SCALE GENOMIC DNA]</scope>
    <source>
        <strain evidence="9">cv. Nisqually</strain>
    </source>
</reference>
<gene>
    <name evidence="8" type="ORF">POPTR_014G003900</name>
</gene>
<name>A0A2K1XND9_POPTR</name>
<keyword evidence="3" id="KW-0863">Zinc-finger</keyword>
<dbReference type="SUPFAM" id="SSF57850">
    <property type="entry name" value="RING/U-box"/>
    <property type="match status" value="1"/>
</dbReference>
<dbReference type="InParanoid" id="A0A2K1XND9"/>
<proteinExistence type="predicted"/>
<evidence type="ECO:0000256" key="2">
    <source>
        <dbReference type="ARBA" id="ARBA00022741"/>
    </source>
</evidence>
<dbReference type="InterPro" id="IPR050628">
    <property type="entry name" value="SNF2_RAD54_helicase_TF"/>
</dbReference>
<dbReference type="Proteomes" id="UP000006729">
    <property type="component" value="Chromosome 14"/>
</dbReference>
<evidence type="ECO:0000256" key="4">
    <source>
        <dbReference type="ARBA" id="ARBA00022801"/>
    </source>
</evidence>
<evidence type="ECO:0000259" key="7">
    <source>
        <dbReference type="PROSITE" id="PS51194"/>
    </source>
</evidence>
<evidence type="ECO:0000256" key="6">
    <source>
        <dbReference type="ARBA" id="ARBA00022840"/>
    </source>
</evidence>
<keyword evidence="5" id="KW-0862">Zinc</keyword>
<dbReference type="Gene3D" id="3.40.50.300">
    <property type="entry name" value="P-loop containing nucleotide triphosphate hydrolases"/>
    <property type="match status" value="1"/>
</dbReference>
<feature type="domain" description="Helicase C-terminal" evidence="7">
    <location>
        <begin position="102"/>
        <end position="242"/>
    </location>
</feature>
<dbReference type="GO" id="GO:0008270">
    <property type="term" value="F:zinc ion binding"/>
    <property type="evidence" value="ECO:0007669"/>
    <property type="project" value="UniProtKB-KW"/>
</dbReference>
<evidence type="ECO:0000313" key="8">
    <source>
        <dbReference type="EMBL" id="PNT02295.1"/>
    </source>
</evidence>
<dbReference type="PROSITE" id="PS51194">
    <property type="entry name" value="HELICASE_CTER"/>
    <property type="match status" value="1"/>
</dbReference>
<accession>A0A2K1XND9</accession>
<keyword evidence="2" id="KW-0547">Nucleotide-binding</keyword>
<dbReference type="InterPro" id="IPR049730">
    <property type="entry name" value="SNF2/RAD54-like_C"/>
</dbReference>
<dbReference type="AlphaFoldDB" id="A0A2K1XND9"/>
<evidence type="ECO:0000256" key="1">
    <source>
        <dbReference type="ARBA" id="ARBA00022723"/>
    </source>
</evidence>
<dbReference type="GO" id="GO:0005524">
    <property type="term" value="F:ATP binding"/>
    <property type="evidence" value="ECO:0007669"/>
    <property type="project" value="UniProtKB-KW"/>
</dbReference>
<dbReference type="STRING" id="3694.A0A2K1XND9"/>
<evidence type="ECO:0000256" key="3">
    <source>
        <dbReference type="ARBA" id="ARBA00022771"/>
    </source>
</evidence>
<dbReference type="SMART" id="SM00490">
    <property type="entry name" value="HELICc"/>
    <property type="match status" value="1"/>
</dbReference>
<dbReference type="InterPro" id="IPR001650">
    <property type="entry name" value="Helicase_C-like"/>
</dbReference>
<sequence>MCGHVFCYQCVSEYLTGDDNTCAASDCKEQLGPDVFSEAALRRRISDDLDASSSNSTLDDTSILLQHEYSSSKIKAILEVLRSYCNVKSPISGYNGSTRSRATSMAYSNLSIEGPVKAIVFSQQTSMLDLVEISLNQYCIQYRRLDGTMTLSSRDRAVKDFNTDTEVTLMLMSLETGNLGLNMVVARPVIPLDLWWNPTTEDQAVDRAHRDLSCYKNHLITDSFTKNRPPELYDNDQRKYDQ</sequence>
<dbReference type="InterPro" id="IPR027417">
    <property type="entry name" value="P-loop_NTPase"/>
</dbReference>
<dbReference type="Pfam" id="PF00271">
    <property type="entry name" value="Helicase_C"/>
    <property type="match status" value="1"/>
</dbReference>
<dbReference type="InterPro" id="IPR013083">
    <property type="entry name" value="Znf_RING/FYVE/PHD"/>
</dbReference>
<keyword evidence="1" id="KW-0479">Metal-binding</keyword>
<dbReference type="Gene3D" id="3.30.40.10">
    <property type="entry name" value="Zinc/RING finger domain, C3HC4 (zinc finger)"/>
    <property type="match status" value="1"/>
</dbReference>
<dbReference type="PANTHER" id="PTHR45626">
    <property type="entry name" value="TRANSCRIPTION TERMINATION FACTOR 2-RELATED"/>
    <property type="match status" value="1"/>
</dbReference>
<organism evidence="8 9">
    <name type="scientific">Populus trichocarpa</name>
    <name type="common">Western balsam poplar</name>
    <name type="synonym">Populus balsamifera subsp. trichocarpa</name>
    <dbReference type="NCBI Taxonomy" id="3694"/>
    <lineage>
        <taxon>Eukaryota</taxon>
        <taxon>Viridiplantae</taxon>
        <taxon>Streptophyta</taxon>
        <taxon>Embryophyta</taxon>
        <taxon>Tracheophyta</taxon>
        <taxon>Spermatophyta</taxon>
        <taxon>Magnoliopsida</taxon>
        <taxon>eudicotyledons</taxon>
        <taxon>Gunneridae</taxon>
        <taxon>Pentapetalae</taxon>
        <taxon>rosids</taxon>
        <taxon>fabids</taxon>
        <taxon>Malpighiales</taxon>
        <taxon>Salicaceae</taxon>
        <taxon>Saliceae</taxon>
        <taxon>Populus</taxon>
    </lineage>
</organism>
<dbReference type="SUPFAM" id="SSF52540">
    <property type="entry name" value="P-loop containing nucleoside triphosphate hydrolases"/>
    <property type="match status" value="1"/>
</dbReference>
<keyword evidence="6" id="KW-0067">ATP-binding</keyword>
<dbReference type="PROSITE" id="PS00518">
    <property type="entry name" value="ZF_RING_1"/>
    <property type="match status" value="1"/>
</dbReference>
<dbReference type="GO" id="GO:0016787">
    <property type="term" value="F:hydrolase activity"/>
    <property type="evidence" value="ECO:0007669"/>
    <property type="project" value="UniProtKB-KW"/>
</dbReference>
<dbReference type="InterPro" id="IPR017907">
    <property type="entry name" value="Znf_RING_CS"/>
</dbReference>